<dbReference type="PATRIC" id="fig|913848.6.peg.1070"/>
<comment type="caution">
    <text evidence="2">The sequence shown here is derived from an EMBL/GenBank/DDBJ whole genome shotgun (WGS) entry which is preliminary data.</text>
</comment>
<feature type="transmembrane region" description="Helical" evidence="1">
    <location>
        <begin position="20"/>
        <end position="40"/>
    </location>
</feature>
<evidence type="ECO:0000313" key="3">
    <source>
        <dbReference type="Proteomes" id="UP000051181"/>
    </source>
</evidence>
<protein>
    <submittedName>
        <fullName evidence="2">Uncharacterized protein</fullName>
    </submittedName>
</protein>
<keyword evidence="1" id="KW-0472">Membrane</keyword>
<evidence type="ECO:0000256" key="1">
    <source>
        <dbReference type="SAM" id="Phobius"/>
    </source>
</evidence>
<gene>
    <name evidence="2" type="ORF">FD22_GL001038</name>
</gene>
<name>A0A0R1FD05_9LACO</name>
<dbReference type="EMBL" id="AZCN01000026">
    <property type="protein sequence ID" value="KRK17066.1"/>
    <property type="molecule type" value="Genomic_DNA"/>
</dbReference>
<organism evidence="2 3">
    <name type="scientific">Loigolactobacillus coryniformis subsp. coryniformis KCTC 3167 = DSM 20001</name>
    <dbReference type="NCBI Taxonomy" id="913848"/>
    <lineage>
        <taxon>Bacteria</taxon>
        <taxon>Bacillati</taxon>
        <taxon>Bacillota</taxon>
        <taxon>Bacilli</taxon>
        <taxon>Lactobacillales</taxon>
        <taxon>Lactobacillaceae</taxon>
        <taxon>Loigolactobacillus</taxon>
    </lineage>
</organism>
<keyword evidence="1" id="KW-0812">Transmembrane</keyword>
<proteinExistence type="predicted"/>
<accession>A0A0R1FD05</accession>
<dbReference type="Proteomes" id="UP000051181">
    <property type="component" value="Unassembled WGS sequence"/>
</dbReference>
<reference evidence="2 3" key="1">
    <citation type="journal article" date="2015" name="Genome Announc.">
        <title>Expanding the biotechnology potential of lactobacilli through comparative genomics of 213 strains and associated genera.</title>
        <authorList>
            <person name="Sun Z."/>
            <person name="Harris H.M."/>
            <person name="McCann A."/>
            <person name="Guo C."/>
            <person name="Argimon S."/>
            <person name="Zhang W."/>
            <person name="Yang X."/>
            <person name="Jeffery I.B."/>
            <person name="Cooney J.C."/>
            <person name="Kagawa T.F."/>
            <person name="Liu W."/>
            <person name="Song Y."/>
            <person name="Salvetti E."/>
            <person name="Wrobel A."/>
            <person name="Rasinkangas P."/>
            <person name="Parkhill J."/>
            <person name="Rea M.C."/>
            <person name="O'Sullivan O."/>
            <person name="Ritari J."/>
            <person name="Douillard F.P."/>
            <person name="Paul Ross R."/>
            <person name="Yang R."/>
            <person name="Briner A.E."/>
            <person name="Felis G.E."/>
            <person name="de Vos W.M."/>
            <person name="Barrangou R."/>
            <person name="Klaenhammer T.R."/>
            <person name="Caufield P.W."/>
            <person name="Cui Y."/>
            <person name="Zhang H."/>
            <person name="O'Toole P.W."/>
        </authorList>
    </citation>
    <scope>NUCLEOTIDE SEQUENCE [LARGE SCALE GENOMIC DNA]</scope>
    <source>
        <strain evidence="2 3">DSM 20001</strain>
    </source>
</reference>
<keyword evidence="1" id="KW-1133">Transmembrane helix</keyword>
<sequence>MANIGGLVLNLEALLLKTLLWNAQLLVALFFIAGFVSFYLENWGHAFRDKTLSHSRQLMYRVLLIVQAVFF</sequence>
<evidence type="ECO:0000313" key="2">
    <source>
        <dbReference type="EMBL" id="KRK17066.1"/>
    </source>
</evidence>
<dbReference type="AlphaFoldDB" id="A0A0R1FD05"/>